<dbReference type="InterPro" id="IPR014729">
    <property type="entry name" value="Rossmann-like_a/b/a_fold"/>
</dbReference>
<name>A0ABS8D9X7_9NEIS</name>
<proteinExistence type="inferred from homology"/>
<organism evidence="7 8">
    <name type="scientific">Leeia speluncae</name>
    <dbReference type="NCBI Taxonomy" id="2884804"/>
    <lineage>
        <taxon>Bacteria</taxon>
        <taxon>Pseudomonadati</taxon>
        <taxon>Pseudomonadota</taxon>
        <taxon>Betaproteobacteria</taxon>
        <taxon>Neisseriales</taxon>
        <taxon>Leeiaceae</taxon>
        <taxon>Leeia</taxon>
    </lineage>
</organism>
<evidence type="ECO:0000256" key="1">
    <source>
        <dbReference type="ARBA" id="ARBA00007557"/>
    </source>
</evidence>
<dbReference type="EMBL" id="JAJBZT010000011">
    <property type="protein sequence ID" value="MCB6184962.1"/>
    <property type="molecule type" value="Genomic_DNA"/>
</dbReference>
<dbReference type="Pfam" id="PF01012">
    <property type="entry name" value="ETF"/>
    <property type="match status" value="1"/>
</dbReference>
<evidence type="ECO:0000256" key="5">
    <source>
        <dbReference type="ARBA" id="ARBA00042002"/>
    </source>
</evidence>
<dbReference type="CDD" id="cd01714">
    <property type="entry name" value="ETF_beta"/>
    <property type="match status" value="1"/>
</dbReference>
<dbReference type="PANTHER" id="PTHR21294:SF8">
    <property type="entry name" value="ELECTRON TRANSFER FLAVOPROTEIN SUBUNIT BETA"/>
    <property type="match status" value="1"/>
</dbReference>
<dbReference type="PROSITE" id="PS01065">
    <property type="entry name" value="ETF_BETA"/>
    <property type="match status" value="1"/>
</dbReference>
<dbReference type="Proteomes" id="UP001165395">
    <property type="component" value="Unassembled WGS sequence"/>
</dbReference>
<dbReference type="InterPro" id="IPR000049">
    <property type="entry name" value="ET-Flavoprotein_bsu_CS"/>
</dbReference>
<gene>
    <name evidence="7" type="ORF">LIN78_15545</name>
</gene>
<evidence type="ECO:0000256" key="2">
    <source>
        <dbReference type="ARBA" id="ARBA00016797"/>
    </source>
</evidence>
<dbReference type="InterPro" id="IPR033948">
    <property type="entry name" value="ETF_beta_N"/>
</dbReference>
<dbReference type="InterPro" id="IPR014730">
    <property type="entry name" value="ETF_a/b_N"/>
</dbReference>
<feature type="domain" description="Electron transfer flavoprotein alpha/beta-subunit N-terminal" evidence="6">
    <location>
        <begin position="23"/>
        <end position="211"/>
    </location>
</feature>
<evidence type="ECO:0000259" key="6">
    <source>
        <dbReference type="SMART" id="SM00893"/>
    </source>
</evidence>
<keyword evidence="4" id="KW-0249">Electron transport</keyword>
<dbReference type="PANTHER" id="PTHR21294">
    <property type="entry name" value="ELECTRON TRANSFER FLAVOPROTEIN BETA-SUBUNIT"/>
    <property type="match status" value="1"/>
</dbReference>
<evidence type="ECO:0000313" key="7">
    <source>
        <dbReference type="EMBL" id="MCB6184962.1"/>
    </source>
</evidence>
<comment type="caution">
    <text evidence="7">The sequence shown here is derived from an EMBL/GenBank/DDBJ whole genome shotgun (WGS) entry which is preliminary data.</text>
</comment>
<dbReference type="InterPro" id="IPR012255">
    <property type="entry name" value="ETF_b"/>
</dbReference>
<reference evidence="7" key="1">
    <citation type="submission" date="2021-10" db="EMBL/GenBank/DDBJ databases">
        <title>The complete genome sequence of Leeia sp. TBRC 13508.</title>
        <authorList>
            <person name="Charoenyingcharoen P."/>
            <person name="Yukphan P."/>
        </authorList>
    </citation>
    <scope>NUCLEOTIDE SEQUENCE</scope>
    <source>
        <strain evidence="7">TBRC 13508</strain>
    </source>
</reference>
<dbReference type="PIRSF" id="PIRSF000090">
    <property type="entry name" value="Beta-ETF"/>
    <property type="match status" value="1"/>
</dbReference>
<comment type="similarity">
    <text evidence="1">Belongs to the ETF beta-subunit/FixA family.</text>
</comment>
<accession>A0ABS8D9X7</accession>
<evidence type="ECO:0000313" key="8">
    <source>
        <dbReference type="Proteomes" id="UP001165395"/>
    </source>
</evidence>
<dbReference type="RefSeq" id="WP_227181781.1">
    <property type="nucleotide sequence ID" value="NZ_JAJBZT010000011.1"/>
</dbReference>
<dbReference type="SUPFAM" id="SSF52402">
    <property type="entry name" value="Adenine nucleotide alpha hydrolases-like"/>
    <property type="match status" value="1"/>
</dbReference>
<evidence type="ECO:0000256" key="3">
    <source>
        <dbReference type="ARBA" id="ARBA00022448"/>
    </source>
</evidence>
<dbReference type="SMART" id="SM00893">
    <property type="entry name" value="ETF"/>
    <property type="match status" value="1"/>
</dbReference>
<evidence type="ECO:0000256" key="4">
    <source>
        <dbReference type="ARBA" id="ARBA00022982"/>
    </source>
</evidence>
<protein>
    <recommendedName>
        <fullName evidence="2">Electron transfer flavoprotein subunit beta</fullName>
    </recommendedName>
    <alternativeName>
        <fullName evidence="5">Electron transfer flavoprotein small subunit</fullName>
    </alternativeName>
</protein>
<sequence length="245" mass="26267">MKVLVCVKKVVDSNVKIRVKADGSGVDVNGAKMSMNPYDEIAIEEAVRLKEKGIATEVIAITCGDQGATETLRNALAIGADSAILVDSGNDLQPLEIAKTLSKVNATLNADLIFFGKQAIDDDSNQTGQMFAALNDFPQATNVSEVSVADGFATVKREVDGGIENVKLQLPVVLTSDLRLNEPRFVTLPNIMKAKKKEIKVIAAADAAIASTPRLTVKNYFEPKGREPGIILSSVEELIEKIKKS</sequence>
<keyword evidence="8" id="KW-1185">Reference proteome</keyword>
<dbReference type="Gene3D" id="3.40.50.620">
    <property type="entry name" value="HUPs"/>
    <property type="match status" value="1"/>
</dbReference>
<keyword evidence="3" id="KW-0813">Transport</keyword>